<dbReference type="RefSeq" id="WP_046742468.1">
    <property type="nucleotide sequence ID" value="NZ_LBNQ01000037.1"/>
</dbReference>
<protein>
    <recommendedName>
        <fullName evidence="6">HTH tetR-type domain-containing protein</fullName>
    </recommendedName>
</protein>
<evidence type="ECO:0000256" key="5">
    <source>
        <dbReference type="PROSITE-ProRule" id="PRU00335"/>
    </source>
</evidence>
<evidence type="ECO:0000256" key="2">
    <source>
        <dbReference type="ARBA" id="ARBA00023015"/>
    </source>
</evidence>
<dbReference type="InterPro" id="IPR023772">
    <property type="entry name" value="DNA-bd_HTH_TetR-type_CS"/>
</dbReference>
<reference evidence="7 8" key="1">
    <citation type="submission" date="2015-05" db="EMBL/GenBank/DDBJ databases">
        <title>Draft genome sequence of Lampropedia sp. CT6, isolated from the microbial mat of a hot water spring, located at Manikaran, India.</title>
        <authorList>
            <person name="Tripathi C."/>
            <person name="Rani P."/>
            <person name="Mahato N.K."/>
            <person name="Lal R."/>
        </authorList>
    </citation>
    <scope>NUCLEOTIDE SEQUENCE [LARGE SCALE GENOMIC DNA]</scope>
    <source>
        <strain evidence="7 8">CT6</strain>
    </source>
</reference>
<keyword evidence="4" id="KW-0804">Transcription</keyword>
<dbReference type="Pfam" id="PF00440">
    <property type="entry name" value="TetR_N"/>
    <property type="match status" value="1"/>
</dbReference>
<dbReference type="PATRIC" id="fig|1610491.3.peg.2554"/>
<evidence type="ECO:0000313" key="8">
    <source>
        <dbReference type="Proteomes" id="UP000050580"/>
    </source>
</evidence>
<gene>
    <name evidence="7" type="ORF">AAV94_12010</name>
</gene>
<dbReference type="InterPro" id="IPR001647">
    <property type="entry name" value="HTH_TetR"/>
</dbReference>
<keyword evidence="3 5" id="KW-0238">DNA-binding</keyword>
<dbReference type="PANTHER" id="PTHR30055:SF240">
    <property type="entry name" value="HTH-TYPE TRANSCRIPTIONAL REGULATOR ACRR"/>
    <property type="match status" value="1"/>
</dbReference>
<dbReference type="PROSITE" id="PS01081">
    <property type="entry name" value="HTH_TETR_1"/>
    <property type="match status" value="1"/>
</dbReference>
<evidence type="ECO:0000256" key="4">
    <source>
        <dbReference type="ARBA" id="ARBA00023163"/>
    </source>
</evidence>
<organism evidence="7 8">
    <name type="scientific">Lampropedia cohaerens</name>
    <dbReference type="NCBI Taxonomy" id="1610491"/>
    <lineage>
        <taxon>Bacteria</taxon>
        <taxon>Pseudomonadati</taxon>
        <taxon>Pseudomonadota</taxon>
        <taxon>Betaproteobacteria</taxon>
        <taxon>Burkholderiales</taxon>
        <taxon>Comamonadaceae</taxon>
        <taxon>Lampropedia</taxon>
    </lineage>
</organism>
<dbReference type="InterPro" id="IPR009057">
    <property type="entry name" value="Homeodomain-like_sf"/>
</dbReference>
<evidence type="ECO:0000259" key="6">
    <source>
        <dbReference type="PROSITE" id="PS50977"/>
    </source>
</evidence>
<accession>A0A0U1PXI5</accession>
<evidence type="ECO:0000256" key="1">
    <source>
        <dbReference type="ARBA" id="ARBA00022491"/>
    </source>
</evidence>
<comment type="caution">
    <text evidence="7">The sequence shown here is derived from an EMBL/GenBank/DDBJ whole genome shotgun (WGS) entry which is preliminary data.</text>
</comment>
<dbReference type="Proteomes" id="UP000050580">
    <property type="component" value="Unassembled WGS sequence"/>
</dbReference>
<feature type="DNA-binding region" description="H-T-H motif" evidence="5">
    <location>
        <begin position="33"/>
        <end position="52"/>
    </location>
</feature>
<dbReference type="SUPFAM" id="SSF48498">
    <property type="entry name" value="Tetracyclin repressor-like, C-terminal domain"/>
    <property type="match status" value="1"/>
</dbReference>
<dbReference type="InterPro" id="IPR013572">
    <property type="entry name" value="Tscrpt_reg_MAATS_C"/>
</dbReference>
<dbReference type="EMBL" id="LBNQ01000037">
    <property type="protein sequence ID" value="KKW67065.1"/>
    <property type="molecule type" value="Genomic_DNA"/>
</dbReference>
<dbReference type="PANTHER" id="PTHR30055">
    <property type="entry name" value="HTH-TYPE TRANSCRIPTIONAL REGULATOR RUTR"/>
    <property type="match status" value="1"/>
</dbReference>
<dbReference type="Gene3D" id="1.10.357.10">
    <property type="entry name" value="Tetracycline Repressor, domain 2"/>
    <property type="match status" value="1"/>
</dbReference>
<dbReference type="AlphaFoldDB" id="A0A0U1PXI5"/>
<dbReference type="Pfam" id="PF08361">
    <property type="entry name" value="TetR_C_2"/>
    <property type="match status" value="1"/>
</dbReference>
<dbReference type="PROSITE" id="PS50977">
    <property type="entry name" value="HTH_TETR_2"/>
    <property type="match status" value="1"/>
</dbReference>
<dbReference type="GO" id="GO:0003700">
    <property type="term" value="F:DNA-binding transcription factor activity"/>
    <property type="evidence" value="ECO:0007669"/>
    <property type="project" value="TreeGrafter"/>
</dbReference>
<dbReference type="OrthoDB" id="5816932at2"/>
<keyword evidence="8" id="KW-1185">Reference proteome</keyword>
<evidence type="ECO:0000313" key="7">
    <source>
        <dbReference type="EMBL" id="KKW67065.1"/>
    </source>
</evidence>
<dbReference type="GO" id="GO:0000976">
    <property type="term" value="F:transcription cis-regulatory region binding"/>
    <property type="evidence" value="ECO:0007669"/>
    <property type="project" value="TreeGrafter"/>
</dbReference>
<sequence length="230" mass="25779">MARRTKEDALKTREDILDAAERLFERDGVSRTTLQAIAAEAGITRGAIYWHFKDKADLFNAMMDRIAWPIEWDYLYREDQTSVREQDDPIGALRAVMLECVDIIARDAQVQRLLSICSYQTEYTGEMAAVRQRMLQARGAVYARNLAAFRHPRVMAALRPGVQPEAVARTMQHALMGMIDSWVLTPGAFDLREATIDAIDLILHGAGIGVDKDAKTTDAQRADKVPSATQ</sequence>
<dbReference type="SUPFAM" id="SSF46689">
    <property type="entry name" value="Homeodomain-like"/>
    <property type="match status" value="1"/>
</dbReference>
<name>A0A0U1PXI5_9BURK</name>
<feature type="domain" description="HTH tetR-type" evidence="6">
    <location>
        <begin position="10"/>
        <end position="70"/>
    </location>
</feature>
<proteinExistence type="predicted"/>
<evidence type="ECO:0000256" key="3">
    <source>
        <dbReference type="ARBA" id="ARBA00023125"/>
    </source>
</evidence>
<dbReference type="InterPro" id="IPR050109">
    <property type="entry name" value="HTH-type_TetR-like_transc_reg"/>
</dbReference>
<dbReference type="InterPro" id="IPR036271">
    <property type="entry name" value="Tet_transcr_reg_TetR-rel_C_sf"/>
</dbReference>
<dbReference type="PRINTS" id="PR00455">
    <property type="entry name" value="HTHTETR"/>
</dbReference>
<keyword evidence="2" id="KW-0805">Transcription regulation</keyword>
<keyword evidence="1" id="KW-0678">Repressor</keyword>